<keyword evidence="3" id="KW-0732">Signal</keyword>
<evidence type="ECO:0000313" key="5">
    <source>
        <dbReference type="EMBL" id="CAG5074118.1"/>
    </source>
</evidence>
<keyword evidence="1" id="KW-1015">Disulfide bond</keyword>
<dbReference type="OrthoDB" id="6261922at2759"/>
<dbReference type="Proteomes" id="UP000786811">
    <property type="component" value="Unassembled WGS sequence"/>
</dbReference>
<dbReference type="GO" id="GO:0004252">
    <property type="term" value="F:serine-type endopeptidase activity"/>
    <property type="evidence" value="ECO:0007669"/>
    <property type="project" value="InterPro"/>
</dbReference>
<dbReference type="SUPFAM" id="SSF50494">
    <property type="entry name" value="Trypsin-like serine proteases"/>
    <property type="match status" value="1"/>
</dbReference>
<evidence type="ECO:0000259" key="4">
    <source>
        <dbReference type="PROSITE" id="PS50240"/>
    </source>
</evidence>
<evidence type="ECO:0000256" key="2">
    <source>
        <dbReference type="ARBA" id="ARBA00024195"/>
    </source>
</evidence>
<name>A0A8J2H5I8_COTCN</name>
<dbReference type="PANTHER" id="PTHR24256">
    <property type="entry name" value="TRYPTASE-RELATED"/>
    <property type="match status" value="1"/>
</dbReference>
<accession>A0A8J2H5I8</accession>
<dbReference type="Gene3D" id="2.40.10.10">
    <property type="entry name" value="Trypsin-like serine proteases"/>
    <property type="match status" value="1"/>
</dbReference>
<protein>
    <submittedName>
        <fullName evidence="5">Similar to PPAF2: Phenoloxidase-activating factor 2 (Holotrichia diomphalia)</fullName>
    </submittedName>
</protein>
<organism evidence="5 6">
    <name type="scientific">Cotesia congregata</name>
    <name type="common">Parasitoid wasp</name>
    <name type="synonym">Apanteles congregatus</name>
    <dbReference type="NCBI Taxonomy" id="51543"/>
    <lineage>
        <taxon>Eukaryota</taxon>
        <taxon>Metazoa</taxon>
        <taxon>Ecdysozoa</taxon>
        <taxon>Arthropoda</taxon>
        <taxon>Hexapoda</taxon>
        <taxon>Insecta</taxon>
        <taxon>Pterygota</taxon>
        <taxon>Neoptera</taxon>
        <taxon>Endopterygota</taxon>
        <taxon>Hymenoptera</taxon>
        <taxon>Apocrita</taxon>
        <taxon>Ichneumonoidea</taxon>
        <taxon>Braconidae</taxon>
        <taxon>Microgastrinae</taxon>
        <taxon>Cotesia</taxon>
    </lineage>
</organism>
<dbReference type="InterPro" id="IPR009003">
    <property type="entry name" value="Peptidase_S1_PA"/>
</dbReference>
<gene>
    <name evidence="5" type="ORF">HICCMSTLAB_LOCUS890</name>
</gene>
<sequence>MASIAWIIFGTILIINSATSIVQNFGSNRKCHCGYVENFCSANLQLFNYLNNHNCYSYSPAYCPDNKVRYCSIPDGSISETCGMKKMTVMTKKINGQSQVGEHPWQAAILTSNGDGNYKYKGAGALIHKKHVITVVQNVETGDVIRLGEWDLLSNQEICSQQDYQAKKIIKHPGFNTDTMENNIALIILDRNVPLATSPHISTACLSSSTPSFGSRCWIAGWGGCQQLTPGTTKRLRDVNIPIVNRWACQQSIQNFLTETYELPESIFCAGEGKMDSCMIDGGAPLVCESASGRMEVVGLVSASVGCQQNVPSLFTDVSKFTSWIHKQVFEHC</sequence>
<reference evidence="5" key="1">
    <citation type="submission" date="2021-04" db="EMBL/GenBank/DDBJ databases">
        <authorList>
            <person name="Chebbi M.A.C M."/>
        </authorList>
    </citation>
    <scope>NUCLEOTIDE SEQUENCE</scope>
</reference>
<evidence type="ECO:0000313" key="6">
    <source>
        <dbReference type="Proteomes" id="UP000786811"/>
    </source>
</evidence>
<proteinExistence type="inferred from homology"/>
<dbReference type="SMART" id="SM00020">
    <property type="entry name" value="Tryp_SPc"/>
    <property type="match status" value="1"/>
</dbReference>
<dbReference type="EMBL" id="CAJNRD030001114">
    <property type="protein sequence ID" value="CAG5074118.1"/>
    <property type="molecule type" value="Genomic_DNA"/>
</dbReference>
<dbReference type="InterPro" id="IPR043504">
    <property type="entry name" value="Peptidase_S1_PA_chymotrypsin"/>
</dbReference>
<keyword evidence="6" id="KW-1185">Reference proteome</keyword>
<evidence type="ECO:0000256" key="3">
    <source>
        <dbReference type="SAM" id="SignalP"/>
    </source>
</evidence>
<feature type="domain" description="Peptidase S1" evidence="4">
    <location>
        <begin position="93"/>
        <end position="330"/>
    </location>
</feature>
<evidence type="ECO:0000256" key="1">
    <source>
        <dbReference type="ARBA" id="ARBA00023157"/>
    </source>
</evidence>
<dbReference type="AlphaFoldDB" id="A0A8J2H5I8"/>
<feature type="signal peptide" evidence="3">
    <location>
        <begin position="1"/>
        <end position="20"/>
    </location>
</feature>
<dbReference type="Pfam" id="PF00089">
    <property type="entry name" value="Trypsin"/>
    <property type="match status" value="1"/>
</dbReference>
<dbReference type="GO" id="GO:0006508">
    <property type="term" value="P:proteolysis"/>
    <property type="evidence" value="ECO:0007669"/>
    <property type="project" value="InterPro"/>
</dbReference>
<dbReference type="CDD" id="cd00190">
    <property type="entry name" value="Tryp_SPc"/>
    <property type="match status" value="1"/>
</dbReference>
<comment type="similarity">
    <text evidence="2">Belongs to the peptidase S1 family. CLIP subfamily.</text>
</comment>
<dbReference type="InterPro" id="IPR001254">
    <property type="entry name" value="Trypsin_dom"/>
</dbReference>
<dbReference type="PROSITE" id="PS50240">
    <property type="entry name" value="TRYPSIN_DOM"/>
    <property type="match status" value="1"/>
</dbReference>
<dbReference type="InterPro" id="IPR051487">
    <property type="entry name" value="Ser/Thr_Proteases_Immune/Dev"/>
</dbReference>
<feature type="chain" id="PRO_5035151905" evidence="3">
    <location>
        <begin position="21"/>
        <end position="333"/>
    </location>
</feature>
<comment type="caution">
    <text evidence="5">The sequence shown here is derived from an EMBL/GenBank/DDBJ whole genome shotgun (WGS) entry which is preliminary data.</text>
</comment>